<protein>
    <submittedName>
        <fullName evidence="1">Uncharacterized protein</fullName>
    </submittedName>
</protein>
<comment type="caution">
    <text evidence="1">The sequence shown here is derived from an EMBL/GenBank/DDBJ whole genome shotgun (WGS) entry which is preliminary data.</text>
</comment>
<organism evidence="1 2">
    <name type="scientific">Bauhinia variegata</name>
    <name type="common">Purple orchid tree</name>
    <name type="synonym">Phanera variegata</name>
    <dbReference type="NCBI Taxonomy" id="167791"/>
    <lineage>
        <taxon>Eukaryota</taxon>
        <taxon>Viridiplantae</taxon>
        <taxon>Streptophyta</taxon>
        <taxon>Embryophyta</taxon>
        <taxon>Tracheophyta</taxon>
        <taxon>Spermatophyta</taxon>
        <taxon>Magnoliopsida</taxon>
        <taxon>eudicotyledons</taxon>
        <taxon>Gunneridae</taxon>
        <taxon>Pentapetalae</taxon>
        <taxon>rosids</taxon>
        <taxon>fabids</taxon>
        <taxon>Fabales</taxon>
        <taxon>Fabaceae</taxon>
        <taxon>Cercidoideae</taxon>
        <taxon>Cercideae</taxon>
        <taxon>Bauhiniinae</taxon>
        <taxon>Bauhinia</taxon>
    </lineage>
</organism>
<evidence type="ECO:0000313" key="2">
    <source>
        <dbReference type="Proteomes" id="UP000828941"/>
    </source>
</evidence>
<accession>A0ACB9N711</accession>
<reference evidence="1 2" key="1">
    <citation type="journal article" date="2022" name="DNA Res.">
        <title>Chromosomal-level genome assembly of the orchid tree Bauhinia variegata (Leguminosae; Cercidoideae) supports the allotetraploid origin hypothesis of Bauhinia.</title>
        <authorList>
            <person name="Zhong Y."/>
            <person name="Chen Y."/>
            <person name="Zheng D."/>
            <person name="Pang J."/>
            <person name="Liu Y."/>
            <person name="Luo S."/>
            <person name="Meng S."/>
            <person name="Qian L."/>
            <person name="Wei D."/>
            <person name="Dai S."/>
            <person name="Zhou R."/>
        </authorList>
    </citation>
    <scope>NUCLEOTIDE SEQUENCE [LARGE SCALE GENOMIC DNA]</scope>
    <source>
        <strain evidence="1">BV-YZ2020</strain>
    </source>
</reference>
<evidence type="ECO:0000313" key="1">
    <source>
        <dbReference type="EMBL" id="KAI4331811.1"/>
    </source>
</evidence>
<sequence length="192" mass="21424">MGIRRLTVCMVSALRSRLDPLENPPPVAELFSKEHNESTQKLFDIAPCFKVGFMAANLAILEAALEDKTENSTKLRVVDFDIGQGSQCMNHLHALSSRQNGKPVTVKVTAVAENGGEERLKPVGDMLKKLAVQFGVGFEFNLFTQKLGELTCETLGCEPDESLAVNFVTPYFNFYIYGKHFYLTQFNKVIIK</sequence>
<dbReference type="EMBL" id="CM039432">
    <property type="protein sequence ID" value="KAI4331811.1"/>
    <property type="molecule type" value="Genomic_DNA"/>
</dbReference>
<name>A0ACB9N711_BAUVA</name>
<gene>
    <name evidence="1" type="ORF">L6164_016766</name>
</gene>
<keyword evidence="2" id="KW-1185">Reference proteome</keyword>
<proteinExistence type="predicted"/>
<dbReference type="Proteomes" id="UP000828941">
    <property type="component" value="Chromosome 7"/>
</dbReference>